<name>A0A090T3D0_9VIBR</name>
<protein>
    <submittedName>
        <fullName evidence="1">Uncharacterized protein</fullName>
    </submittedName>
</protein>
<dbReference type="AlphaFoldDB" id="A0A090T3D0"/>
<reference evidence="1 2" key="2">
    <citation type="submission" date="2014-09" db="EMBL/GenBank/DDBJ databases">
        <authorList>
            <consortium name="NBRP consortium"/>
            <person name="Sawabe T."/>
            <person name="Meirelles P."/>
            <person name="Nakanishi M."/>
            <person name="Sayaka M."/>
            <person name="Hattori M."/>
            <person name="Ohkuma M."/>
        </authorList>
    </citation>
    <scope>NUCLEOTIDE SEQUENCE [LARGE SCALE GENOMIC DNA]</scope>
    <source>
        <strain evidence="1 2">JCM 19240</strain>
    </source>
</reference>
<organism evidence="1 2">
    <name type="scientific">Vibrio maritimus</name>
    <dbReference type="NCBI Taxonomy" id="990268"/>
    <lineage>
        <taxon>Bacteria</taxon>
        <taxon>Pseudomonadati</taxon>
        <taxon>Pseudomonadota</taxon>
        <taxon>Gammaproteobacteria</taxon>
        <taxon>Vibrionales</taxon>
        <taxon>Vibrionaceae</taxon>
        <taxon>Vibrio</taxon>
    </lineage>
</organism>
<keyword evidence="2" id="KW-1185">Reference proteome</keyword>
<proteinExistence type="predicted"/>
<gene>
    <name evidence="1" type="ORF">JCM19240_2389</name>
</gene>
<dbReference type="Proteomes" id="UP000029224">
    <property type="component" value="Unassembled WGS sequence"/>
</dbReference>
<comment type="caution">
    <text evidence="1">The sequence shown here is derived from an EMBL/GenBank/DDBJ whole genome shotgun (WGS) entry which is preliminary data.</text>
</comment>
<reference evidence="1 2" key="1">
    <citation type="submission" date="2014-09" db="EMBL/GenBank/DDBJ databases">
        <title>Vibrio maritimus JCM 19240. (C210) whole genome shotgun sequence.</title>
        <authorList>
            <person name="Sawabe T."/>
            <person name="Meirelles P."/>
            <person name="Nakanishi M."/>
            <person name="Sayaka M."/>
            <person name="Hattori M."/>
            <person name="Ohkuma M."/>
        </authorList>
    </citation>
    <scope>NUCLEOTIDE SEQUENCE [LARGE SCALE GENOMIC DNA]</scope>
    <source>
        <strain evidence="1 2">JCM 19240</strain>
    </source>
</reference>
<evidence type="ECO:0000313" key="2">
    <source>
        <dbReference type="Proteomes" id="UP000029224"/>
    </source>
</evidence>
<dbReference type="EMBL" id="BBMT01000003">
    <property type="protein sequence ID" value="GAL33693.1"/>
    <property type="molecule type" value="Genomic_DNA"/>
</dbReference>
<accession>A0A090T3D0</accession>
<evidence type="ECO:0000313" key="1">
    <source>
        <dbReference type="EMBL" id="GAL33693.1"/>
    </source>
</evidence>
<sequence>MTIAYCSVWFDLDVGSGDLAANAVEDMASVNKGVRKTL</sequence>